<dbReference type="Gene3D" id="4.10.60.10">
    <property type="entry name" value="Zinc finger, CCHC-type"/>
    <property type="match status" value="1"/>
</dbReference>
<dbReference type="SMART" id="SM00343">
    <property type="entry name" value="ZnF_C2HC"/>
    <property type="match status" value="1"/>
</dbReference>
<dbReference type="GO" id="GO:0005737">
    <property type="term" value="C:cytoplasm"/>
    <property type="evidence" value="ECO:0007669"/>
    <property type="project" value="UniProtKB-ARBA"/>
</dbReference>
<dbReference type="Pfam" id="PF00098">
    <property type="entry name" value="zf-CCHC"/>
    <property type="match status" value="1"/>
</dbReference>
<evidence type="ECO:0000256" key="3">
    <source>
        <dbReference type="ARBA" id="ARBA00022695"/>
    </source>
</evidence>
<dbReference type="InterPro" id="IPR000477">
    <property type="entry name" value="RT_dom"/>
</dbReference>
<keyword evidence="8" id="KW-0863">Zinc-finger</keyword>
<dbReference type="Pfam" id="PF17917">
    <property type="entry name" value="RT_RNaseH"/>
    <property type="match status" value="1"/>
</dbReference>
<dbReference type="InterPro" id="IPR001878">
    <property type="entry name" value="Znf_CCHC"/>
</dbReference>
<sequence length="1379" mass="155805">MARLLSYDSTAGRMRALTELRNLKLRPHQEVAEFCAVLEKLGRQANPECTVEDRSLEYAQILLDNLKEWPEHFQLVGALHRVDPRRAYEEVKQLALSIEQSKIMFGCGRKTADPKWEERAAQYRSHWAVERAGEMSYARNRPEQLREASANVEESGRRGNYQVSSNREPQRQVRNARPIQHGPSHEGVENRKCYRCSKYGHVARDCPVRTARVNQIEPRDVPPPRKGKPLSAIVSSARCMGLAVREKSVPELVGDRVTVPLQLLDEKCEALIDTGSMISIVPVELLAKAQDKGFDLDSLVMVPKSKLKPVVDASNNRMDFLAAVYLQVKMEQGTTQEIAFHISPSKEMEIILGTNALARLGINIAIGKEQDGPVNSSGKEAEGNRVVVAERRYISPGDTALVEVLCQGEKEDEAERVIWPSKQGVVAGVFTIKDRRTSIPVFNKSCQPMLWKEGEEIGWWGTDKWVERWEEENQLSLDDRECNLSGPERVHVLEEVLVSNMESGKIDEDLQKLLRENAEAFAVSDQELSQTDLVHMDIDTGDIPPIKMRARPVPLGVRSKLRELLTDLVKRNVIEPSKSEWAFPIVLVEKKDGGIRLCVDYRELNKKIKLDAYPLPNIEAVLQSLSGKRYFSTLDLCSGYWQIPLAEEAKEKSAFTTPEGLFQFKVTPFGLSTSPPVFQRLMDSVLGDLLGTEVFCYIDDIMVCTTTKERHLELLRQVFERMKEARLRLKAQKCHLLRRKVSFLGHIVDEEGVHMDPDKVSAIRDYPAPKGVKELRTFLGMASFYRKFCFGFSQQAGPLFNLTSSKCKWSWEKEHEEAFARMKEMISTAPVLKQPDIEGARTGKKPFIICTDASVYGLGAVLSQEGEDKQVHPIFFASKSLSKAERRYHITDLEALAVVFAIRRFHMFIYGLPTVVLTDHQPLTALFKRSNVSARVLRWSLELQRYNLEIQYVKGKANAVADALSRGIPASMESDSLEGLNEAVVNSLTAKESKWLAELRNDPQLGEVVRLVEEGKTEEIVRLAGEKRPLRIADFALEEGELKLYREDGRTVYVVPKTHRGATITSATDKGHLLYECLDDCFRNTKLGDIKGIPFPGAFARKPFENVWSAWRISSIFIRSDLSITEKIRLHNERAVMLETQALCAILRLAYDQCTDWTEFICGNQAIAKHPRIEDHNVEEFYEVAFEKVKEDLKEEAQAARPRKIGPIGFAAPESAILLEKDGPRGGVYTRVVKSFESLRNTLADWTTYGTWIIVLPMERKAEGSTIEETVKIAKTHLEEGGRIVTVWTPVTAKTLAEWISMSQLWSTIDATLRKFAGPDQIVTTASNMLCDGKLFLEAGCPETASQFFRDRTVDEDIDNREGGGRVGNSQGRRERARE</sequence>
<evidence type="ECO:0000256" key="7">
    <source>
        <dbReference type="ARBA" id="ARBA00022918"/>
    </source>
</evidence>
<keyword evidence="2" id="KW-0808">Transferase</keyword>
<dbReference type="GO" id="GO:0003964">
    <property type="term" value="F:RNA-directed DNA polymerase activity"/>
    <property type="evidence" value="ECO:0007669"/>
    <property type="project" value="UniProtKB-KW"/>
</dbReference>
<feature type="region of interest" description="Disordered" evidence="9">
    <location>
        <begin position="139"/>
        <end position="187"/>
    </location>
</feature>
<feature type="domain" description="CCHC-type" evidence="10">
    <location>
        <begin position="191"/>
        <end position="207"/>
    </location>
</feature>
<dbReference type="Proteomes" id="UP000025227">
    <property type="component" value="Unplaced"/>
</dbReference>
<keyword evidence="12" id="KW-1185">Reference proteome</keyword>
<evidence type="ECO:0000256" key="4">
    <source>
        <dbReference type="ARBA" id="ARBA00022722"/>
    </source>
</evidence>
<keyword evidence="8" id="KW-0862">Zinc</keyword>
<dbReference type="PANTHER" id="PTHR37984">
    <property type="entry name" value="PROTEIN CBG26694"/>
    <property type="match status" value="1"/>
</dbReference>
<dbReference type="FunFam" id="3.10.20.370:FF:000001">
    <property type="entry name" value="Retrovirus-related Pol polyprotein from transposon 17.6-like protein"/>
    <property type="match status" value="1"/>
</dbReference>
<dbReference type="CDD" id="cd00303">
    <property type="entry name" value="retropepsin_like"/>
    <property type="match status" value="1"/>
</dbReference>
<evidence type="ECO:0000313" key="13">
    <source>
        <dbReference type="WBParaSite" id="HCON_00091290-00001"/>
    </source>
</evidence>
<dbReference type="Gene3D" id="3.10.10.10">
    <property type="entry name" value="HIV Type 1 Reverse Transcriptase, subunit A, domain 1"/>
    <property type="match status" value="1"/>
</dbReference>
<keyword evidence="6" id="KW-0378">Hydrolase</keyword>
<keyword evidence="4" id="KW-0540">Nuclease</keyword>
<keyword evidence="7" id="KW-0695">RNA-directed DNA polymerase</keyword>
<dbReference type="PROSITE" id="PS50878">
    <property type="entry name" value="RT_POL"/>
    <property type="match status" value="1"/>
</dbReference>
<evidence type="ECO:0000256" key="9">
    <source>
        <dbReference type="SAM" id="MobiDB-lite"/>
    </source>
</evidence>
<dbReference type="InterPro" id="IPR041373">
    <property type="entry name" value="RT_RNaseH"/>
</dbReference>
<evidence type="ECO:0000256" key="1">
    <source>
        <dbReference type="ARBA" id="ARBA00012493"/>
    </source>
</evidence>
<dbReference type="PANTHER" id="PTHR37984:SF5">
    <property type="entry name" value="PROTEIN NYNRIN-LIKE"/>
    <property type="match status" value="1"/>
</dbReference>
<dbReference type="GO" id="GO:0004519">
    <property type="term" value="F:endonuclease activity"/>
    <property type="evidence" value="ECO:0007669"/>
    <property type="project" value="UniProtKB-KW"/>
</dbReference>
<keyword evidence="5" id="KW-0255">Endonuclease</keyword>
<evidence type="ECO:0000256" key="5">
    <source>
        <dbReference type="ARBA" id="ARBA00022759"/>
    </source>
</evidence>
<proteinExistence type="predicted"/>
<dbReference type="InterPro" id="IPR036875">
    <property type="entry name" value="Znf_CCHC_sf"/>
</dbReference>
<dbReference type="SUPFAM" id="SSF56672">
    <property type="entry name" value="DNA/RNA polymerases"/>
    <property type="match status" value="1"/>
</dbReference>
<dbReference type="CDD" id="cd01647">
    <property type="entry name" value="RT_LTR"/>
    <property type="match status" value="1"/>
</dbReference>
<dbReference type="WBParaSite" id="HCON_00091290-00001">
    <property type="protein sequence ID" value="HCON_00091290-00001"/>
    <property type="gene ID" value="HCON_00091290"/>
</dbReference>
<dbReference type="GO" id="GO:0008270">
    <property type="term" value="F:zinc ion binding"/>
    <property type="evidence" value="ECO:0007669"/>
    <property type="project" value="UniProtKB-KW"/>
</dbReference>
<evidence type="ECO:0000256" key="2">
    <source>
        <dbReference type="ARBA" id="ARBA00022679"/>
    </source>
</evidence>
<dbReference type="EC" id="2.7.7.49" evidence="1"/>
<dbReference type="InterPro" id="IPR050951">
    <property type="entry name" value="Retrovirus_Pol_polyprotein"/>
</dbReference>
<dbReference type="Gene3D" id="2.40.70.10">
    <property type="entry name" value="Acid Proteases"/>
    <property type="match status" value="1"/>
</dbReference>
<feature type="domain" description="Reverse transcriptase" evidence="11">
    <location>
        <begin position="569"/>
        <end position="748"/>
    </location>
</feature>
<evidence type="ECO:0000256" key="8">
    <source>
        <dbReference type="PROSITE-ProRule" id="PRU00047"/>
    </source>
</evidence>
<dbReference type="InterPro" id="IPR021109">
    <property type="entry name" value="Peptidase_aspartic_dom_sf"/>
</dbReference>
<evidence type="ECO:0000256" key="6">
    <source>
        <dbReference type="ARBA" id="ARBA00022801"/>
    </source>
</evidence>
<accession>A0A7I4YHF4</accession>
<name>A0A7I4YHF4_HAECO</name>
<keyword evidence="8" id="KW-0479">Metal-binding</keyword>
<organism evidence="12 13">
    <name type="scientific">Haemonchus contortus</name>
    <name type="common">Barber pole worm</name>
    <dbReference type="NCBI Taxonomy" id="6289"/>
    <lineage>
        <taxon>Eukaryota</taxon>
        <taxon>Metazoa</taxon>
        <taxon>Ecdysozoa</taxon>
        <taxon>Nematoda</taxon>
        <taxon>Chromadorea</taxon>
        <taxon>Rhabditida</taxon>
        <taxon>Rhabditina</taxon>
        <taxon>Rhabditomorpha</taxon>
        <taxon>Strongyloidea</taxon>
        <taxon>Trichostrongylidae</taxon>
        <taxon>Haemonchus</taxon>
    </lineage>
</organism>
<dbReference type="Pfam" id="PF00078">
    <property type="entry name" value="RVT_1"/>
    <property type="match status" value="1"/>
</dbReference>
<dbReference type="OMA" id="RENINNM"/>
<dbReference type="PROSITE" id="PS50158">
    <property type="entry name" value="ZF_CCHC"/>
    <property type="match status" value="1"/>
</dbReference>
<evidence type="ECO:0000259" key="10">
    <source>
        <dbReference type="PROSITE" id="PS50158"/>
    </source>
</evidence>
<dbReference type="FunFam" id="3.30.70.270:FF:000020">
    <property type="entry name" value="Transposon Tf2-6 polyprotein-like Protein"/>
    <property type="match status" value="1"/>
</dbReference>
<dbReference type="Gene3D" id="3.10.20.370">
    <property type="match status" value="1"/>
</dbReference>
<evidence type="ECO:0000259" key="11">
    <source>
        <dbReference type="PROSITE" id="PS50878"/>
    </source>
</evidence>
<keyword evidence="3" id="KW-0548">Nucleotidyltransferase</keyword>
<protein>
    <recommendedName>
        <fullName evidence="1">RNA-directed DNA polymerase</fullName>
        <ecNumber evidence="1">2.7.7.49</ecNumber>
    </recommendedName>
</protein>
<dbReference type="GO" id="GO:0003676">
    <property type="term" value="F:nucleic acid binding"/>
    <property type="evidence" value="ECO:0007669"/>
    <property type="project" value="InterPro"/>
</dbReference>
<evidence type="ECO:0000313" key="12">
    <source>
        <dbReference type="Proteomes" id="UP000025227"/>
    </source>
</evidence>
<feature type="region of interest" description="Disordered" evidence="9">
    <location>
        <begin position="1357"/>
        <end position="1379"/>
    </location>
</feature>
<dbReference type="CDD" id="cd09274">
    <property type="entry name" value="RNase_HI_RT_Ty3"/>
    <property type="match status" value="1"/>
</dbReference>
<dbReference type="Gene3D" id="3.30.70.270">
    <property type="match status" value="2"/>
</dbReference>
<dbReference type="InterPro" id="IPR043502">
    <property type="entry name" value="DNA/RNA_pol_sf"/>
</dbReference>
<reference evidence="13" key="1">
    <citation type="submission" date="2020-12" db="UniProtKB">
        <authorList>
            <consortium name="WormBaseParasite"/>
        </authorList>
    </citation>
    <scope>IDENTIFICATION</scope>
    <source>
        <strain evidence="13">MHco3</strain>
    </source>
</reference>
<dbReference type="SUPFAM" id="SSF57756">
    <property type="entry name" value="Retrovirus zinc finger-like domains"/>
    <property type="match status" value="1"/>
</dbReference>
<dbReference type="GO" id="GO:0016787">
    <property type="term" value="F:hydrolase activity"/>
    <property type="evidence" value="ECO:0007669"/>
    <property type="project" value="UniProtKB-KW"/>
</dbReference>
<dbReference type="OrthoDB" id="1750432at2759"/>
<dbReference type="InterPro" id="IPR043128">
    <property type="entry name" value="Rev_trsase/Diguanyl_cyclase"/>
</dbReference>
<dbReference type="GO" id="GO:0019899">
    <property type="term" value="F:enzyme binding"/>
    <property type="evidence" value="ECO:0007669"/>
    <property type="project" value="UniProtKB-ARBA"/>
</dbReference>